<dbReference type="AlphaFoldDB" id="A0A0L6U0C5"/>
<gene>
    <name evidence="1" type="ORF">AKG39_13275</name>
</gene>
<organism evidence="1 2">
    <name type="scientific">Acetobacterium bakii</name>
    <dbReference type="NCBI Taxonomy" id="52689"/>
    <lineage>
        <taxon>Bacteria</taxon>
        <taxon>Bacillati</taxon>
        <taxon>Bacillota</taxon>
        <taxon>Clostridia</taxon>
        <taxon>Eubacteriales</taxon>
        <taxon>Eubacteriaceae</taxon>
        <taxon>Acetobacterium</taxon>
    </lineage>
</organism>
<dbReference type="OrthoDB" id="9969290at2"/>
<accession>A0A0L6U0C5</accession>
<proteinExistence type="predicted"/>
<comment type="caution">
    <text evidence="1">The sequence shown here is derived from an EMBL/GenBank/DDBJ whole genome shotgun (WGS) entry which is preliminary data.</text>
</comment>
<sequence>MKTDHYLSKDAAFELEISDLIEKIATTIATGDQLIDVRVHHSPLHYHPWLPELRDKFSLEREYLLAEQFILNRAVVIYTRRGTLGFSGSGFLENALNGHTELLKKDIEEHGVDLKFTANHGLTDFKIKLEGITVINLMKIL</sequence>
<evidence type="ECO:0000313" key="2">
    <source>
        <dbReference type="Proteomes" id="UP000036873"/>
    </source>
</evidence>
<reference evidence="2" key="1">
    <citation type="submission" date="2015-07" db="EMBL/GenBank/DDBJ databases">
        <title>Draft genome sequence of Acetobacterium bakii DSM 8293, a potential psychrophilic chemical producer through syngas fermentation.</title>
        <authorList>
            <person name="Song Y."/>
            <person name="Hwang S."/>
            <person name="Cho B.-K."/>
        </authorList>
    </citation>
    <scope>NUCLEOTIDE SEQUENCE [LARGE SCALE GENOMIC DNA]</scope>
    <source>
        <strain evidence="2">DSM 8239</strain>
    </source>
</reference>
<evidence type="ECO:0000313" key="1">
    <source>
        <dbReference type="EMBL" id="KNZ41275.1"/>
    </source>
</evidence>
<protein>
    <submittedName>
        <fullName evidence="1">Uncharacterized protein</fullName>
    </submittedName>
</protein>
<dbReference type="Proteomes" id="UP000036873">
    <property type="component" value="Unassembled WGS sequence"/>
</dbReference>
<keyword evidence="2" id="KW-1185">Reference proteome</keyword>
<name>A0A0L6U0C5_9FIRM</name>
<dbReference type="RefSeq" id="WP_050740882.1">
    <property type="nucleotide sequence ID" value="NZ_LGYO01000033.1"/>
</dbReference>
<dbReference type="EMBL" id="LGYO01000033">
    <property type="protein sequence ID" value="KNZ41275.1"/>
    <property type="molecule type" value="Genomic_DNA"/>
</dbReference>